<evidence type="ECO:0000313" key="4">
    <source>
        <dbReference type="Proteomes" id="UP000664164"/>
    </source>
</evidence>
<dbReference type="EMBL" id="JAFNLL010000018">
    <property type="protein sequence ID" value="MBO1268199.1"/>
    <property type="molecule type" value="Genomic_DNA"/>
</dbReference>
<keyword evidence="2" id="KW-1133">Transmembrane helix</keyword>
<dbReference type="Proteomes" id="UP000664164">
    <property type="component" value="Unassembled WGS sequence"/>
</dbReference>
<dbReference type="AlphaFoldDB" id="A0A939KJY3"/>
<proteinExistence type="predicted"/>
<organism evidence="3 4">
    <name type="scientific">Arthrobacter cavernae</name>
    <dbReference type="NCBI Taxonomy" id="2817681"/>
    <lineage>
        <taxon>Bacteria</taxon>
        <taxon>Bacillati</taxon>
        <taxon>Actinomycetota</taxon>
        <taxon>Actinomycetes</taxon>
        <taxon>Micrococcales</taxon>
        <taxon>Micrococcaceae</taxon>
        <taxon>Arthrobacter</taxon>
    </lineage>
</organism>
<gene>
    <name evidence="3" type="ORF">J1902_09460</name>
</gene>
<feature type="region of interest" description="Disordered" evidence="1">
    <location>
        <begin position="59"/>
        <end position="113"/>
    </location>
</feature>
<accession>A0A939KJY3</accession>
<keyword evidence="2" id="KW-0812">Transmembrane</keyword>
<comment type="caution">
    <text evidence="3">The sequence shown here is derived from an EMBL/GenBank/DDBJ whole genome shotgun (WGS) entry which is preliminary data.</text>
</comment>
<dbReference type="RefSeq" id="WP_207616002.1">
    <property type="nucleotide sequence ID" value="NZ_JAFNLL010000018.1"/>
</dbReference>
<sequence>MGLSLGDVLMIGLPLIVLAAVLWGLTEAFKPRDTGTSDAERYQRELAVRSAAHQAAQSQAAMAARARVEASTKPSQNEAQQTQQDQQSRAALKAQAGSSPRAGQAGYQGPVLPNGQLNPQFALQLQAMARSGQKIQAIRLLRQATHSDLLTAKNYIDRL</sequence>
<reference evidence="3" key="1">
    <citation type="submission" date="2021-03" db="EMBL/GenBank/DDBJ databases">
        <title>A new species, PO-11, isolated from a karst cave deposit.</title>
        <authorList>
            <person name="Zhaoxiaoyong W."/>
        </authorList>
    </citation>
    <scope>NUCLEOTIDE SEQUENCE</scope>
    <source>
        <strain evidence="3">PO-11</strain>
    </source>
</reference>
<evidence type="ECO:0000256" key="1">
    <source>
        <dbReference type="SAM" id="MobiDB-lite"/>
    </source>
</evidence>
<feature type="transmembrane region" description="Helical" evidence="2">
    <location>
        <begin position="6"/>
        <end position="25"/>
    </location>
</feature>
<name>A0A939KJY3_9MICC</name>
<keyword evidence="4" id="KW-1185">Reference proteome</keyword>
<protein>
    <submittedName>
        <fullName evidence="3">Uncharacterized protein</fullName>
    </submittedName>
</protein>
<evidence type="ECO:0000256" key="2">
    <source>
        <dbReference type="SAM" id="Phobius"/>
    </source>
</evidence>
<evidence type="ECO:0000313" key="3">
    <source>
        <dbReference type="EMBL" id="MBO1268199.1"/>
    </source>
</evidence>
<keyword evidence="2" id="KW-0472">Membrane</keyword>
<feature type="compositionally biased region" description="Low complexity" evidence="1">
    <location>
        <begin position="59"/>
        <end position="87"/>
    </location>
</feature>